<dbReference type="GO" id="GO:0006508">
    <property type="term" value="P:proteolysis"/>
    <property type="evidence" value="ECO:0007669"/>
    <property type="project" value="UniProtKB-KW"/>
</dbReference>
<dbReference type="PANTHER" id="PTHR34718:SF2">
    <property type="entry name" value="PHD-TYPE DOMAIN-CONTAINING PROTEIN"/>
    <property type="match status" value="1"/>
</dbReference>
<dbReference type="SUPFAM" id="SSF54001">
    <property type="entry name" value="Cysteine proteinases"/>
    <property type="match status" value="1"/>
</dbReference>
<evidence type="ECO:0000256" key="1">
    <source>
        <dbReference type="ARBA" id="ARBA00005234"/>
    </source>
</evidence>
<protein>
    <recommendedName>
        <fullName evidence="5">Ubiquitin-like protease family profile domain-containing protein</fullName>
    </recommendedName>
</protein>
<keyword evidence="7" id="KW-1185">Reference proteome</keyword>
<dbReference type="Proteomes" id="UP000075809">
    <property type="component" value="Unassembled WGS sequence"/>
</dbReference>
<dbReference type="EMBL" id="KQ982899">
    <property type="protein sequence ID" value="KYQ49523.1"/>
    <property type="molecule type" value="Genomic_DNA"/>
</dbReference>
<dbReference type="AlphaFoldDB" id="A0A151WNV2"/>
<evidence type="ECO:0000313" key="7">
    <source>
        <dbReference type="Proteomes" id="UP000075809"/>
    </source>
</evidence>
<dbReference type="InterPro" id="IPR003653">
    <property type="entry name" value="Peptidase_C48_C"/>
</dbReference>
<dbReference type="PROSITE" id="PS50600">
    <property type="entry name" value="ULP_PROTEASE"/>
    <property type="match status" value="1"/>
</dbReference>
<dbReference type="STRING" id="64791.A0A151WNV2"/>
<name>A0A151WNV2_9HYME</name>
<proteinExistence type="inferred from homology"/>
<keyword evidence="2" id="KW-0645">Protease</keyword>
<gene>
    <name evidence="6" type="ORF">ALC60_11400</name>
</gene>
<dbReference type="GO" id="GO:0008234">
    <property type="term" value="F:cysteine-type peptidase activity"/>
    <property type="evidence" value="ECO:0007669"/>
    <property type="project" value="InterPro"/>
</dbReference>
<reference evidence="6 7" key="1">
    <citation type="submission" date="2015-09" db="EMBL/GenBank/DDBJ databases">
        <title>Trachymyrmex zeteki WGS genome.</title>
        <authorList>
            <person name="Nygaard S."/>
            <person name="Hu H."/>
            <person name="Boomsma J."/>
            <person name="Zhang G."/>
        </authorList>
    </citation>
    <scope>NUCLEOTIDE SEQUENCE [LARGE SCALE GENOMIC DNA]</scope>
    <source>
        <strain evidence="6">Tzet28-1</strain>
        <tissue evidence="6">Whole body</tissue>
    </source>
</reference>
<evidence type="ECO:0000259" key="5">
    <source>
        <dbReference type="PROSITE" id="PS50600"/>
    </source>
</evidence>
<evidence type="ECO:0000256" key="3">
    <source>
        <dbReference type="ARBA" id="ARBA00022801"/>
    </source>
</evidence>
<keyword evidence="4" id="KW-0175">Coiled coil</keyword>
<dbReference type="PANTHER" id="PTHR34718">
    <property type="entry name" value="PHD-TYPE DOMAIN-CONTAINING PROTEIN"/>
    <property type="match status" value="1"/>
</dbReference>
<evidence type="ECO:0000313" key="6">
    <source>
        <dbReference type="EMBL" id="KYQ49523.1"/>
    </source>
</evidence>
<evidence type="ECO:0000256" key="4">
    <source>
        <dbReference type="SAM" id="Coils"/>
    </source>
</evidence>
<feature type="coiled-coil region" evidence="4">
    <location>
        <begin position="237"/>
        <end position="309"/>
    </location>
</feature>
<evidence type="ECO:0000256" key="2">
    <source>
        <dbReference type="ARBA" id="ARBA00022670"/>
    </source>
</evidence>
<feature type="domain" description="Ubiquitin-like protease family profile" evidence="5">
    <location>
        <begin position="1"/>
        <end position="149"/>
    </location>
</feature>
<accession>A0A151WNV2</accession>
<organism evidence="6 7">
    <name type="scientific">Mycetomoellerius zeteki</name>
    <dbReference type="NCBI Taxonomy" id="64791"/>
    <lineage>
        <taxon>Eukaryota</taxon>
        <taxon>Metazoa</taxon>
        <taxon>Ecdysozoa</taxon>
        <taxon>Arthropoda</taxon>
        <taxon>Hexapoda</taxon>
        <taxon>Insecta</taxon>
        <taxon>Pterygota</taxon>
        <taxon>Neoptera</taxon>
        <taxon>Endopterygota</taxon>
        <taxon>Hymenoptera</taxon>
        <taxon>Apocrita</taxon>
        <taxon>Aculeata</taxon>
        <taxon>Formicoidea</taxon>
        <taxon>Formicidae</taxon>
        <taxon>Myrmicinae</taxon>
        <taxon>Mycetomoellerius</taxon>
    </lineage>
</organism>
<comment type="similarity">
    <text evidence="1">Belongs to the peptidase C48 family.</text>
</comment>
<dbReference type="InterPro" id="IPR038765">
    <property type="entry name" value="Papain-like_cys_pep_sf"/>
</dbReference>
<dbReference type="Gene3D" id="3.40.395.10">
    <property type="entry name" value="Adenoviral Proteinase, Chain A"/>
    <property type="match status" value="1"/>
</dbReference>
<sequence>MSVHIKKHVTLKPADRNIIVNSEWLTDTHMEHFQNLLRNSSDYTPVDTWRIQLPHTIQPVSKDKKHIQILHSASGSLDGHWVCSYYDRKNIFIYDSLNNKRLHEHHEIFLKKLFPTYDFKKNPIKFPKVHSQPNCNDCGVFAIAFATSLLFNIKPDKVTYEHKLMRSHLIKILETNLIEHFPQDPQLNAQKVLPLAVIRAREFEAAPKKIQRYKRNLEYNRAKQIERYKRDLEYNRAKQIERYKRDLENNRAKKMQRYKRNLKNNRAKKMQLYKRDLENNRAKQMHHYKENLETNRDKKRSQYEANIENNRVKKRMCYLRNIQHERDRQKIYRDCKWLYNKQFYSKKFKSSLLKENRNTAKNIIKKYEKFWSRNYMKFNNPVAIENIFNKLNIKNHVEKRLKAERIVRRCMQIRDYYIRDMYKILALLKKKSEVCLTLATKCKTIEEKLGALCGKSRHTASSSSSENYFIDGIYRNISSSQLLIMNIEGQITNVLPLIEAQAKKSWLCDNNLCKIDDPFLINRYEKVLQMISICTFKKIPELLQKIHKCTIKTNSNTKLGHTHSCYIDTTLCKAMSLPIYLLSPHFPMVRNIKRLIYQLTNFYRKILDLEKALTSADLETLNEIITLAEEKAKRMYRHEQTCSSLSEKEIFSEFKNAFKAYTKRCMDTPRYACVSCERLCYKKNVSQFNKFKVQMAESPFIKDIMAYTEKHDIQPEYICDYCQRKFRDGVLPAYSVLNNLSGHNVPDEIASLKQYEKMLIQRAKAFQIFYC</sequence>
<keyword evidence="3" id="KW-0378">Hydrolase</keyword>